<reference evidence="3" key="1">
    <citation type="submission" date="2023-07" db="EMBL/GenBank/DDBJ databases">
        <authorList>
            <person name="Colorado M.A."/>
            <person name="Villamil L.M."/>
            <person name="Melo J.F."/>
            <person name="Rodriguez J.A."/>
            <person name="Ruiz R.Y."/>
        </authorList>
    </citation>
    <scope>NUCLEOTIDE SEQUENCE [LARGE SCALE GENOMIC DNA]</scope>
    <source>
        <strain evidence="3">C33</strain>
    </source>
</reference>
<dbReference type="InterPro" id="IPR029069">
    <property type="entry name" value="HotDog_dom_sf"/>
</dbReference>
<feature type="domain" description="Fluoroacetyl-CoA-specific thioesterase-like" evidence="1">
    <location>
        <begin position="14"/>
        <end position="116"/>
    </location>
</feature>
<accession>A0ABU4WAL8</accession>
<dbReference type="EMBL" id="JAVIKH010000011">
    <property type="protein sequence ID" value="MDX8336585.1"/>
    <property type="molecule type" value="Genomic_DNA"/>
</dbReference>
<protein>
    <submittedName>
        <fullName evidence="2">Thioesterase family protein</fullName>
    </submittedName>
</protein>
<dbReference type="InterPro" id="IPR025540">
    <property type="entry name" value="FlK"/>
</dbReference>
<keyword evidence="3" id="KW-1185">Reference proteome</keyword>
<dbReference type="InterPro" id="IPR054485">
    <property type="entry name" value="FlK-like_dom"/>
</dbReference>
<comment type="caution">
    <text evidence="2">The sequence shown here is derived from an EMBL/GenBank/DDBJ whole genome shotgun (WGS) entry which is preliminary data.</text>
</comment>
<evidence type="ECO:0000313" key="3">
    <source>
        <dbReference type="Proteomes" id="UP001279681"/>
    </source>
</evidence>
<dbReference type="Pfam" id="PF22636">
    <property type="entry name" value="FlK"/>
    <property type="match status" value="1"/>
</dbReference>
<dbReference type="PANTHER" id="PTHR36934">
    <property type="entry name" value="BLR0278 PROTEIN"/>
    <property type="match status" value="1"/>
</dbReference>
<proteinExistence type="predicted"/>
<dbReference type="SUPFAM" id="SSF54637">
    <property type="entry name" value="Thioesterase/thiol ester dehydrase-isomerase"/>
    <property type="match status" value="1"/>
</dbReference>
<sequence length="124" mass="13819">MLKEEMSFKQEKIVNANETASLLGAVGIEVFSTPMLIAFMEHTAYKLAQEHLSPGETTVGVVVNIEHLKPNKVGDKILCTATLKKIEGKKLTFDVVVTFNDEIMGKGTHVRYIVNLEKFLNKIN</sequence>
<evidence type="ECO:0000259" key="1">
    <source>
        <dbReference type="Pfam" id="PF22636"/>
    </source>
</evidence>
<name>A0ABU4WAL8_9FUSO</name>
<gene>
    <name evidence="2" type="ORF">RFV38_08760</name>
</gene>
<dbReference type="RefSeq" id="WP_320313971.1">
    <property type="nucleotide sequence ID" value="NZ_JAVIKH010000011.1"/>
</dbReference>
<dbReference type="PIRSF" id="PIRSF014972">
    <property type="entry name" value="FlK"/>
    <property type="match status" value="1"/>
</dbReference>
<dbReference type="Proteomes" id="UP001279681">
    <property type="component" value="Unassembled WGS sequence"/>
</dbReference>
<dbReference type="Gene3D" id="3.10.129.10">
    <property type="entry name" value="Hotdog Thioesterase"/>
    <property type="match status" value="1"/>
</dbReference>
<dbReference type="CDD" id="cd03440">
    <property type="entry name" value="hot_dog"/>
    <property type="match status" value="1"/>
</dbReference>
<dbReference type="PANTHER" id="PTHR36934:SF1">
    <property type="entry name" value="THIOESTERASE DOMAIN-CONTAINING PROTEIN"/>
    <property type="match status" value="1"/>
</dbReference>
<evidence type="ECO:0000313" key="2">
    <source>
        <dbReference type="EMBL" id="MDX8336585.1"/>
    </source>
</evidence>
<organism evidence="2 3">
    <name type="scientific">Candidatus Cetobacterium colombiensis</name>
    <dbReference type="NCBI Taxonomy" id="3073100"/>
    <lineage>
        <taxon>Bacteria</taxon>
        <taxon>Fusobacteriati</taxon>
        <taxon>Fusobacteriota</taxon>
        <taxon>Fusobacteriia</taxon>
        <taxon>Fusobacteriales</taxon>
        <taxon>Fusobacteriaceae</taxon>
        <taxon>Cetobacterium</taxon>
    </lineage>
</organism>